<dbReference type="EMBL" id="CAKXZS010000001">
    <property type="protein sequence ID" value="CAH2394292.1"/>
    <property type="molecule type" value="Genomic_DNA"/>
</dbReference>
<name>A0ABN8J7Z0_9HYPH</name>
<feature type="compositionally biased region" description="Polar residues" evidence="1">
    <location>
        <begin position="1"/>
        <end position="13"/>
    </location>
</feature>
<evidence type="ECO:0000256" key="1">
    <source>
        <dbReference type="SAM" id="MobiDB-lite"/>
    </source>
</evidence>
<keyword evidence="3" id="KW-1185">Reference proteome</keyword>
<organism evidence="2 3">
    <name type="scientific">Mesorhizobium ventifaucium</name>
    <dbReference type="NCBI Taxonomy" id="666020"/>
    <lineage>
        <taxon>Bacteria</taxon>
        <taxon>Pseudomonadati</taxon>
        <taxon>Pseudomonadota</taxon>
        <taxon>Alphaproteobacteria</taxon>
        <taxon>Hyphomicrobiales</taxon>
        <taxon>Phyllobacteriaceae</taxon>
        <taxon>Mesorhizobium</taxon>
    </lineage>
</organism>
<reference evidence="2" key="1">
    <citation type="submission" date="2022-03" db="EMBL/GenBank/DDBJ databases">
        <authorList>
            <person name="Brunel B."/>
        </authorList>
    </citation>
    <scope>NUCLEOTIDE SEQUENCE</scope>
    <source>
        <strain evidence="2">STM4922sample</strain>
    </source>
</reference>
<proteinExistence type="predicted"/>
<accession>A0ABN8J7Z0</accession>
<sequence length="76" mass="8219">MILSQIAGSTSSGLVDDPQEEDAQPPEFALASNWSENLAPVRLSTEITGADIERLRCGLTSQFKTQAQCQLKKLAL</sequence>
<evidence type="ECO:0000313" key="2">
    <source>
        <dbReference type="EMBL" id="CAH2394292.1"/>
    </source>
</evidence>
<gene>
    <name evidence="2" type="ORF">MES4922_10205</name>
</gene>
<dbReference type="Proteomes" id="UP001152604">
    <property type="component" value="Unassembled WGS sequence"/>
</dbReference>
<evidence type="ECO:0000313" key="3">
    <source>
        <dbReference type="Proteomes" id="UP001152604"/>
    </source>
</evidence>
<comment type="caution">
    <text evidence="2">The sequence shown here is derived from an EMBL/GenBank/DDBJ whole genome shotgun (WGS) entry which is preliminary data.</text>
</comment>
<feature type="region of interest" description="Disordered" evidence="1">
    <location>
        <begin position="1"/>
        <end position="25"/>
    </location>
</feature>
<protein>
    <submittedName>
        <fullName evidence="2">Uncharacterized protein</fullName>
    </submittedName>
</protein>